<dbReference type="GO" id="GO:0016987">
    <property type="term" value="F:sigma factor activity"/>
    <property type="evidence" value="ECO:0007669"/>
    <property type="project" value="UniProtKB-KW"/>
</dbReference>
<evidence type="ECO:0000259" key="6">
    <source>
        <dbReference type="Pfam" id="PF08281"/>
    </source>
</evidence>
<keyword evidence="8" id="KW-1185">Reference proteome</keyword>
<keyword evidence="4" id="KW-0804">Transcription</keyword>
<dbReference type="AlphaFoldDB" id="A0A4U1CUI3"/>
<evidence type="ECO:0000256" key="4">
    <source>
        <dbReference type="ARBA" id="ARBA00023163"/>
    </source>
</evidence>
<evidence type="ECO:0000313" key="8">
    <source>
        <dbReference type="Proteomes" id="UP000307244"/>
    </source>
</evidence>
<evidence type="ECO:0000313" key="7">
    <source>
        <dbReference type="EMBL" id="TKC09679.1"/>
    </source>
</evidence>
<dbReference type="SUPFAM" id="SSF88659">
    <property type="entry name" value="Sigma3 and sigma4 domains of RNA polymerase sigma factors"/>
    <property type="match status" value="1"/>
</dbReference>
<dbReference type="Pfam" id="PF04542">
    <property type="entry name" value="Sigma70_r2"/>
    <property type="match status" value="1"/>
</dbReference>
<dbReference type="Pfam" id="PF08281">
    <property type="entry name" value="Sigma70_r4_2"/>
    <property type="match status" value="1"/>
</dbReference>
<dbReference type="Gene3D" id="1.10.1740.10">
    <property type="match status" value="1"/>
</dbReference>
<gene>
    <name evidence="7" type="ORF">FA047_06255</name>
</gene>
<dbReference type="InterPro" id="IPR013249">
    <property type="entry name" value="RNA_pol_sigma70_r4_t2"/>
</dbReference>
<dbReference type="InterPro" id="IPR013324">
    <property type="entry name" value="RNA_pol_sigma_r3/r4-like"/>
</dbReference>
<dbReference type="InterPro" id="IPR013325">
    <property type="entry name" value="RNA_pol_sigma_r2"/>
</dbReference>
<dbReference type="OrthoDB" id="679904at2"/>
<evidence type="ECO:0000259" key="5">
    <source>
        <dbReference type="Pfam" id="PF04542"/>
    </source>
</evidence>
<evidence type="ECO:0000256" key="2">
    <source>
        <dbReference type="ARBA" id="ARBA00023015"/>
    </source>
</evidence>
<comment type="similarity">
    <text evidence="1">Belongs to the sigma-70 factor family. ECF subfamily.</text>
</comment>
<dbReference type="Gene3D" id="1.10.10.10">
    <property type="entry name" value="Winged helix-like DNA-binding domain superfamily/Winged helix DNA-binding domain"/>
    <property type="match status" value="1"/>
</dbReference>
<dbReference type="NCBIfam" id="TIGR02937">
    <property type="entry name" value="sigma70-ECF"/>
    <property type="match status" value="1"/>
</dbReference>
<organism evidence="7 8">
    <name type="scientific">Pedobacter frigoris</name>
    <dbReference type="NCBI Taxonomy" id="2571272"/>
    <lineage>
        <taxon>Bacteria</taxon>
        <taxon>Pseudomonadati</taxon>
        <taxon>Bacteroidota</taxon>
        <taxon>Sphingobacteriia</taxon>
        <taxon>Sphingobacteriales</taxon>
        <taxon>Sphingobacteriaceae</taxon>
        <taxon>Pedobacter</taxon>
    </lineage>
</organism>
<dbReference type="SUPFAM" id="SSF88946">
    <property type="entry name" value="Sigma2 domain of RNA polymerase sigma factors"/>
    <property type="match status" value="1"/>
</dbReference>
<dbReference type="RefSeq" id="WP_136835087.1">
    <property type="nucleotide sequence ID" value="NZ_SWBQ01000001.1"/>
</dbReference>
<dbReference type="InterPro" id="IPR007627">
    <property type="entry name" value="RNA_pol_sigma70_r2"/>
</dbReference>
<name>A0A4U1CUI3_9SPHI</name>
<reference evidence="7 8" key="1">
    <citation type="submission" date="2019-04" db="EMBL/GenBank/DDBJ databases">
        <title>Pedobacter sp. RP-3-15 sp. nov., isolated from Arctic soil.</title>
        <authorList>
            <person name="Dahal R.H."/>
            <person name="Kim D.-U."/>
        </authorList>
    </citation>
    <scope>NUCLEOTIDE SEQUENCE [LARGE SCALE GENOMIC DNA]</scope>
    <source>
        <strain evidence="7 8">RP-3-15</strain>
    </source>
</reference>
<accession>A0A4U1CUI3</accession>
<sequence length="188" mass="22084">MTLNSTFTDQELLINLRKGDRSAFDELYERHWDKVYNQAFKKLHDPDLAKDITQDVFIYLWTHKEGNFIDNLPAYLFSSVRNNVFKALKKEERFLPISDLVLKSKAFYSEADAELLQKEFFKTYNSLIQAMPAAQQNIYRMRYEQDLSTTEIAAQLNISRKTVQNQLIRAVNMLRASLVTIAFLMIQK</sequence>
<dbReference type="CDD" id="cd06171">
    <property type="entry name" value="Sigma70_r4"/>
    <property type="match status" value="1"/>
</dbReference>
<dbReference type="PANTHER" id="PTHR43133">
    <property type="entry name" value="RNA POLYMERASE ECF-TYPE SIGMA FACTO"/>
    <property type="match status" value="1"/>
</dbReference>
<comment type="caution">
    <text evidence="7">The sequence shown here is derived from an EMBL/GenBank/DDBJ whole genome shotgun (WGS) entry which is preliminary data.</text>
</comment>
<evidence type="ECO:0000256" key="1">
    <source>
        <dbReference type="ARBA" id="ARBA00010641"/>
    </source>
</evidence>
<dbReference type="GO" id="GO:0003677">
    <property type="term" value="F:DNA binding"/>
    <property type="evidence" value="ECO:0007669"/>
    <property type="project" value="InterPro"/>
</dbReference>
<proteinExistence type="inferred from homology"/>
<dbReference type="InterPro" id="IPR039425">
    <property type="entry name" value="RNA_pol_sigma-70-like"/>
</dbReference>
<feature type="domain" description="RNA polymerase sigma-70 region 2" evidence="5">
    <location>
        <begin position="27"/>
        <end position="93"/>
    </location>
</feature>
<keyword evidence="3" id="KW-0731">Sigma factor</keyword>
<dbReference type="InterPro" id="IPR014284">
    <property type="entry name" value="RNA_pol_sigma-70_dom"/>
</dbReference>
<keyword evidence="2" id="KW-0805">Transcription regulation</keyword>
<dbReference type="PANTHER" id="PTHR43133:SF46">
    <property type="entry name" value="RNA POLYMERASE SIGMA-70 FACTOR ECF SUBFAMILY"/>
    <property type="match status" value="1"/>
</dbReference>
<protein>
    <submittedName>
        <fullName evidence="7">Sigma-70 family RNA polymerase sigma factor</fullName>
    </submittedName>
</protein>
<dbReference type="Proteomes" id="UP000307244">
    <property type="component" value="Unassembled WGS sequence"/>
</dbReference>
<dbReference type="EMBL" id="SWBQ01000001">
    <property type="protein sequence ID" value="TKC09679.1"/>
    <property type="molecule type" value="Genomic_DNA"/>
</dbReference>
<evidence type="ECO:0000256" key="3">
    <source>
        <dbReference type="ARBA" id="ARBA00023082"/>
    </source>
</evidence>
<dbReference type="InterPro" id="IPR036388">
    <property type="entry name" value="WH-like_DNA-bd_sf"/>
</dbReference>
<dbReference type="GO" id="GO:0006352">
    <property type="term" value="P:DNA-templated transcription initiation"/>
    <property type="evidence" value="ECO:0007669"/>
    <property type="project" value="InterPro"/>
</dbReference>
<feature type="domain" description="RNA polymerase sigma factor 70 region 4 type 2" evidence="6">
    <location>
        <begin position="126"/>
        <end position="171"/>
    </location>
</feature>